<dbReference type="InterPro" id="IPR019734">
    <property type="entry name" value="TPR_rpt"/>
</dbReference>
<dbReference type="RefSeq" id="WP_171189708.1">
    <property type="nucleotide sequence ID" value="NZ_WTPX01000208.1"/>
</dbReference>
<dbReference type="SMART" id="SM00028">
    <property type="entry name" value="TPR"/>
    <property type="match status" value="5"/>
</dbReference>
<organism evidence="4 5">
    <name type="scientific">Alienimonas chondri</name>
    <dbReference type="NCBI Taxonomy" id="2681879"/>
    <lineage>
        <taxon>Bacteria</taxon>
        <taxon>Pseudomonadati</taxon>
        <taxon>Planctomycetota</taxon>
        <taxon>Planctomycetia</taxon>
        <taxon>Planctomycetales</taxon>
        <taxon>Planctomycetaceae</taxon>
        <taxon>Alienimonas</taxon>
    </lineage>
</organism>
<keyword evidence="2 3" id="KW-0802">TPR repeat</keyword>
<evidence type="ECO:0000313" key="5">
    <source>
        <dbReference type="Proteomes" id="UP000609651"/>
    </source>
</evidence>
<dbReference type="InterPro" id="IPR050498">
    <property type="entry name" value="Ycf3"/>
</dbReference>
<sequence length="381" mass="41174">MRLPLLTALLCSAFLGCGSESNEAPATADSLLERGRIQREREDFPAAEKTYTEALAVAADETEDDRVAKAELYMERGIARERQERLADAEEDYSAALELDPKLARAWNNRAWVRAGQGRVQQALKDWDQALAVDPADELALANRAMFRQQTEDYEGALEDVETWERLSAGSFGPAYRKGTILLAKGETDAAIEALREAIRRGDATPDVDPSAFASVWWELSTALRQAGKPREAGEAWAEAVRRDSRLAATQEAVANLASEGALDALQEAGFVPTGDPPPRGFDLVVSRDGGEPTPVLLAEAGDDGGFLLSVEELTRLEQNGAAWIAVQTENGSTLHRAAEALRRGPRPVRFLIPADGLLEAEPFAIEPAPTPAPAPPPVAE</sequence>
<accession>A0ABX1VJ57</accession>
<keyword evidence="1" id="KW-0677">Repeat</keyword>
<name>A0ABX1VJ57_9PLAN</name>
<dbReference type="EMBL" id="WTPX01000208">
    <property type="protein sequence ID" value="NNJ27802.1"/>
    <property type="molecule type" value="Genomic_DNA"/>
</dbReference>
<proteinExistence type="predicted"/>
<evidence type="ECO:0000256" key="3">
    <source>
        <dbReference type="PROSITE-ProRule" id="PRU00339"/>
    </source>
</evidence>
<dbReference type="PANTHER" id="PTHR44858">
    <property type="entry name" value="TETRATRICOPEPTIDE REPEAT PROTEIN 6"/>
    <property type="match status" value="1"/>
</dbReference>
<dbReference type="Proteomes" id="UP000609651">
    <property type="component" value="Unassembled WGS sequence"/>
</dbReference>
<protein>
    <recommendedName>
        <fullName evidence="6">Tetratricopeptide repeat protein</fullName>
    </recommendedName>
</protein>
<feature type="repeat" description="TPR" evidence="3">
    <location>
        <begin position="104"/>
        <end position="137"/>
    </location>
</feature>
<feature type="repeat" description="TPR" evidence="3">
    <location>
        <begin position="70"/>
        <end position="103"/>
    </location>
</feature>
<dbReference type="Gene3D" id="1.25.40.10">
    <property type="entry name" value="Tetratricopeptide repeat domain"/>
    <property type="match status" value="1"/>
</dbReference>
<dbReference type="PROSITE" id="PS51257">
    <property type="entry name" value="PROKAR_LIPOPROTEIN"/>
    <property type="match status" value="1"/>
</dbReference>
<comment type="caution">
    <text evidence="4">The sequence shown here is derived from an EMBL/GenBank/DDBJ whole genome shotgun (WGS) entry which is preliminary data.</text>
</comment>
<keyword evidence="5" id="KW-1185">Reference proteome</keyword>
<evidence type="ECO:0000313" key="4">
    <source>
        <dbReference type="EMBL" id="NNJ27802.1"/>
    </source>
</evidence>
<dbReference type="PROSITE" id="PS50005">
    <property type="entry name" value="TPR"/>
    <property type="match status" value="2"/>
</dbReference>
<evidence type="ECO:0008006" key="6">
    <source>
        <dbReference type="Google" id="ProtNLM"/>
    </source>
</evidence>
<gene>
    <name evidence="4" type="ORF">LzC2_39110</name>
</gene>
<dbReference type="PANTHER" id="PTHR44858:SF1">
    <property type="entry name" value="UDP-N-ACETYLGLUCOSAMINE--PEPTIDE N-ACETYLGLUCOSAMINYLTRANSFERASE SPINDLY-RELATED"/>
    <property type="match status" value="1"/>
</dbReference>
<reference evidence="4 5" key="1">
    <citation type="journal article" date="2020" name="Syst. Appl. Microbiol.">
        <title>Alienimonas chondri sp. nov., a novel planctomycete isolated from the biofilm of the red alga Chondrus crispus.</title>
        <authorList>
            <person name="Vitorino I."/>
            <person name="Albuquerque L."/>
            <person name="Wiegand S."/>
            <person name="Kallscheuer N."/>
            <person name="da Costa M.S."/>
            <person name="Lobo-da-Cunha A."/>
            <person name="Jogler C."/>
            <person name="Lage O.M."/>
        </authorList>
    </citation>
    <scope>NUCLEOTIDE SEQUENCE [LARGE SCALE GENOMIC DNA]</scope>
    <source>
        <strain evidence="4 5">LzC2</strain>
    </source>
</reference>
<dbReference type="SUPFAM" id="SSF48452">
    <property type="entry name" value="TPR-like"/>
    <property type="match status" value="1"/>
</dbReference>
<evidence type="ECO:0000256" key="1">
    <source>
        <dbReference type="ARBA" id="ARBA00022737"/>
    </source>
</evidence>
<dbReference type="Pfam" id="PF13432">
    <property type="entry name" value="TPR_16"/>
    <property type="match status" value="2"/>
</dbReference>
<evidence type="ECO:0000256" key="2">
    <source>
        <dbReference type="ARBA" id="ARBA00022803"/>
    </source>
</evidence>
<dbReference type="InterPro" id="IPR011990">
    <property type="entry name" value="TPR-like_helical_dom_sf"/>
</dbReference>